<name>A0A248JLE4_9PROT</name>
<dbReference type="NCBIfam" id="NF033545">
    <property type="entry name" value="transpos_IS630"/>
    <property type="match status" value="1"/>
</dbReference>
<dbReference type="InterPro" id="IPR055247">
    <property type="entry name" value="InsJ-like_HTH"/>
</dbReference>
<dbReference type="Pfam" id="PF13358">
    <property type="entry name" value="DDE_3"/>
    <property type="match status" value="1"/>
</dbReference>
<organism evidence="3 4">
    <name type="scientific">Nitrospirillum viridazoti CBAmc</name>
    <dbReference type="NCBI Taxonomy" id="1441467"/>
    <lineage>
        <taxon>Bacteria</taxon>
        <taxon>Pseudomonadati</taxon>
        <taxon>Pseudomonadota</taxon>
        <taxon>Alphaproteobacteria</taxon>
        <taxon>Rhodospirillales</taxon>
        <taxon>Azospirillaceae</taxon>
        <taxon>Nitrospirillum</taxon>
        <taxon>Nitrospirillum viridazoti</taxon>
    </lineage>
</organism>
<dbReference type="InterPro" id="IPR047655">
    <property type="entry name" value="Transpos_IS630-like"/>
</dbReference>
<accession>A0A248JLE4</accession>
<dbReference type="KEGG" id="nao:Y958_00975"/>
<reference evidence="3 4" key="1">
    <citation type="submission" date="2017-06" db="EMBL/GenBank/DDBJ databases">
        <title>Complete genome sequence of Nitrospirillum amazonense strain CBAmC, an endophytic nitrogen-fixing and plant growth-promoting bacterium, isolated from sugarcane.</title>
        <authorList>
            <person name="Schwab S."/>
            <person name="dos Santos Teixeira K.R."/>
            <person name="Simoes Araujo J.L."/>
            <person name="Soares Vidal M."/>
            <person name="Borges de Freitas H.R."/>
            <person name="Rivello Crivelaro A.L."/>
            <person name="Bueno de Camargo Nunes A."/>
            <person name="dos Santos C.M."/>
            <person name="Palmeira da Silva Rosa D."/>
            <person name="da Silva Padilha D."/>
            <person name="da Silva E."/>
            <person name="Araujo Terra L."/>
            <person name="Soares Mendes V."/>
            <person name="Farinelli L."/>
            <person name="Magalhaes Cruz L."/>
            <person name="Baldani J.I."/>
        </authorList>
    </citation>
    <scope>NUCLEOTIDE SEQUENCE [LARGE SCALE GENOMIC DNA]</scope>
    <source>
        <strain evidence="3 4">CBAmC</strain>
    </source>
</reference>
<evidence type="ECO:0000313" key="4">
    <source>
        <dbReference type="Proteomes" id="UP000197153"/>
    </source>
</evidence>
<dbReference type="PROSITE" id="PS50960">
    <property type="entry name" value="HTH_PSQ"/>
    <property type="match status" value="1"/>
</dbReference>
<keyword evidence="4" id="KW-1185">Reference proteome</keyword>
<dbReference type="PANTHER" id="PTHR46564">
    <property type="entry name" value="TRANSPOSASE"/>
    <property type="match status" value="1"/>
</dbReference>
<dbReference type="RefSeq" id="WP_088870552.1">
    <property type="nucleotide sequence ID" value="NZ_CP022110.1"/>
</dbReference>
<protein>
    <submittedName>
        <fullName evidence="3">IS630 family transposase</fullName>
    </submittedName>
</protein>
<dbReference type="SUPFAM" id="SSF46689">
    <property type="entry name" value="Homeodomain-like"/>
    <property type="match status" value="1"/>
</dbReference>
<gene>
    <name evidence="3" type="ORF">Y958_00975</name>
</gene>
<proteinExistence type="predicted"/>
<dbReference type="AlphaFoldDB" id="A0A248JLE4"/>
<dbReference type="PANTHER" id="PTHR46564:SF1">
    <property type="entry name" value="TRANSPOSASE"/>
    <property type="match status" value="1"/>
</dbReference>
<dbReference type="EMBL" id="CP022110">
    <property type="protein sequence ID" value="ASG19555.1"/>
    <property type="molecule type" value="Genomic_DNA"/>
</dbReference>
<dbReference type="InterPro" id="IPR009057">
    <property type="entry name" value="Homeodomain-like_sf"/>
</dbReference>
<evidence type="ECO:0000256" key="1">
    <source>
        <dbReference type="SAM" id="MobiDB-lite"/>
    </source>
</evidence>
<dbReference type="InterPro" id="IPR036397">
    <property type="entry name" value="RNaseH_sf"/>
</dbReference>
<dbReference type="Gene3D" id="3.30.420.10">
    <property type="entry name" value="Ribonuclease H-like superfamily/Ribonuclease H"/>
    <property type="match status" value="1"/>
</dbReference>
<dbReference type="InterPro" id="IPR007889">
    <property type="entry name" value="HTH_Psq"/>
</dbReference>
<dbReference type="Proteomes" id="UP000197153">
    <property type="component" value="Chromosome 1"/>
</dbReference>
<evidence type="ECO:0000313" key="3">
    <source>
        <dbReference type="EMBL" id="ASG19555.1"/>
    </source>
</evidence>
<feature type="domain" description="HTH psq-type" evidence="2">
    <location>
        <begin position="1"/>
        <end position="48"/>
    </location>
</feature>
<dbReference type="Pfam" id="PF13518">
    <property type="entry name" value="HTH_28"/>
    <property type="match status" value="1"/>
</dbReference>
<dbReference type="GO" id="GO:0003677">
    <property type="term" value="F:DNA binding"/>
    <property type="evidence" value="ECO:0007669"/>
    <property type="project" value="InterPro"/>
</dbReference>
<feature type="region of interest" description="Disordered" evidence="1">
    <location>
        <begin position="46"/>
        <end position="66"/>
    </location>
</feature>
<dbReference type="InterPro" id="IPR038717">
    <property type="entry name" value="Tc1-like_DDE_dom"/>
</dbReference>
<evidence type="ECO:0000259" key="2">
    <source>
        <dbReference type="PROSITE" id="PS50960"/>
    </source>
</evidence>
<sequence length="315" mass="35675">MPKAYSQDLRERVIKAVTEGEMSRRSAAERFGVSASSAVKWLQGYEQEKRSHPRGTGGHRPSKTKPEREWLLAVIASEPDITLTALSDRLLAERGVKADTSMLSRFFQSENISFKKSVLPSEQDRKDVARRREQWKRYQNRLDPSRLVFIDETWAKTNMTRTHGRCPKGARLHAKVPHGHWKTLTFLAALRHDRIDAPCVFDGPINGQRFLAYVEQFLVPTLAPGDVVILDNLGSHKSPAVRKAIRTAGAKLFFLPPYSPDLNPIEQVFAKLKALLRRAAERTVQATWRRIGKLLDEFTPAECANYIQNAGYAST</sequence>